<dbReference type="SMART" id="SM00320">
    <property type="entry name" value="WD40"/>
    <property type="match status" value="3"/>
</dbReference>
<dbReference type="InterPro" id="IPR036322">
    <property type="entry name" value="WD40_repeat_dom_sf"/>
</dbReference>
<dbReference type="SUPFAM" id="SSF50978">
    <property type="entry name" value="WD40 repeat-like"/>
    <property type="match status" value="1"/>
</dbReference>
<name>A0A8R1DH12_CAEJA</name>
<dbReference type="InterPro" id="IPR048720">
    <property type="entry name" value="PROPPIN"/>
</dbReference>
<dbReference type="InterPro" id="IPR015943">
    <property type="entry name" value="WD40/YVTN_repeat-like_dom_sf"/>
</dbReference>
<dbReference type="GO" id="GO:0006914">
    <property type="term" value="P:autophagy"/>
    <property type="evidence" value="ECO:0007669"/>
    <property type="project" value="UniProtKB-KW"/>
</dbReference>
<dbReference type="AlphaFoldDB" id="A0A8R1DH12"/>
<sequence length="361" mass="40022">MSQVFSNGSKNNYVSFNQDATSIAVAHNNGCMFYNTSDIVNRSSLQGNSVGSSKFEHAECILVERLFTSGLLVLVDKRDRRVLHVFKLSSAQLIVSHRFSKTVIAVKLNRDRMVVCLEDNMHIYNLFDMKHLYSMQDLVFSNSVQMDMTVAEGTALVAVPESRESGMVFLFDAIRVAPVTNFSAHNAPIACLKFNEQGNMLATAGIRGTVIRVYSVPEGKMLHEFCRGATCVTITSLRFSTNSFYLCSSSNTDTVHVYKLKEENEDSSVTGWLKSQMKSMSDLISVERSFAYARLPANSSGNQVAFITSNGAQFLIVASLEGYAYVFHLLENGGNLPLAQQHRIGTKPDVDRVFSVLNPQN</sequence>
<reference evidence="5" key="2">
    <citation type="submission" date="2022-06" db="UniProtKB">
        <authorList>
            <consortium name="EnsemblMetazoa"/>
        </authorList>
    </citation>
    <scope>IDENTIFICATION</scope>
    <source>
        <strain evidence="5">DF5081</strain>
    </source>
</reference>
<evidence type="ECO:0000256" key="3">
    <source>
        <dbReference type="ARBA" id="ARBA00023006"/>
    </source>
</evidence>
<dbReference type="GO" id="GO:0005737">
    <property type="term" value="C:cytoplasm"/>
    <property type="evidence" value="ECO:0007669"/>
    <property type="project" value="UniProtKB-ARBA"/>
</dbReference>
<evidence type="ECO:0000256" key="4">
    <source>
        <dbReference type="ARBA" id="ARBA00025740"/>
    </source>
</evidence>
<evidence type="ECO:0000256" key="1">
    <source>
        <dbReference type="ARBA" id="ARBA00022574"/>
    </source>
</evidence>
<dbReference type="InterPro" id="IPR001680">
    <property type="entry name" value="WD40_rpt"/>
</dbReference>
<keyword evidence="3" id="KW-0072">Autophagy</keyword>
<dbReference type="EnsemblMetazoa" id="CJA02554.1">
    <property type="protein sequence ID" value="CJA02554.1"/>
    <property type="gene ID" value="WBGene00121758"/>
</dbReference>
<dbReference type="PANTHER" id="PTHR11227">
    <property type="entry name" value="WD-REPEAT PROTEIN INTERACTING WITH PHOSPHOINOSIDES WIPI -RELATED"/>
    <property type="match status" value="1"/>
</dbReference>
<reference evidence="6" key="1">
    <citation type="submission" date="2010-08" db="EMBL/GenBank/DDBJ databases">
        <authorList>
            <consortium name="Caenorhabditis japonica Sequencing Consortium"/>
            <person name="Wilson R.K."/>
        </authorList>
    </citation>
    <scope>NUCLEOTIDE SEQUENCE [LARGE SCALE GENOMIC DNA]</scope>
    <source>
        <strain evidence="6">DF5081</strain>
    </source>
</reference>
<keyword evidence="1" id="KW-0853">WD repeat</keyword>
<keyword evidence="6" id="KW-1185">Reference proteome</keyword>
<evidence type="ECO:0000313" key="5">
    <source>
        <dbReference type="EnsemblMetazoa" id="CJA02554.1"/>
    </source>
</evidence>
<evidence type="ECO:0000256" key="2">
    <source>
        <dbReference type="ARBA" id="ARBA00022737"/>
    </source>
</evidence>
<dbReference type="OMA" id="ECILVER"/>
<evidence type="ECO:0000313" key="6">
    <source>
        <dbReference type="Proteomes" id="UP000005237"/>
    </source>
</evidence>
<organism evidence="5 6">
    <name type="scientific">Caenorhabditis japonica</name>
    <dbReference type="NCBI Taxonomy" id="281687"/>
    <lineage>
        <taxon>Eukaryota</taxon>
        <taxon>Metazoa</taxon>
        <taxon>Ecdysozoa</taxon>
        <taxon>Nematoda</taxon>
        <taxon>Chromadorea</taxon>
        <taxon>Rhabditida</taxon>
        <taxon>Rhabditina</taxon>
        <taxon>Rhabditomorpha</taxon>
        <taxon>Rhabditoidea</taxon>
        <taxon>Rhabditidae</taxon>
        <taxon>Peloderinae</taxon>
        <taxon>Caenorhabditis</taxon>
    </lineage>
</organism>
<keyword evidence="2" id="KW-0677">Repeat</keyword>
<accession>A0A8R1DH12</accession>
<protein>
    <submittedName>
        <fullName evidence="5">WD_REPEATS_REGION domain-containing protein</fullName>
    </submittedName>
</protein>
<dbReference type="Pfam" id="PF21032">
    <property type="entry name" value="PROPPIN"/>
    <property type="match status" value="1"/>
</dbReference>
<dbReference type="Proteomes" id="UP000005237">
    <property type="component" value="Unassembled WGS sequence"/>
</dbReference>
<proteinExistence type="inferred from homology"/>
<dbReference type="Gene3D" id="2.130.10.10">
    <property type="entry name" value="YVTN repeat-like/Quinoprotein amine dehydrogenase"/>
    <property type="match status" value="1"/>
</dbReference>
<comment type="similarity">
    <text evidence="4">Belongs to the WD repeat PROPPIN family.</text>
</comment>